<protein>
    <submittedName>
        <fullName evidence="13">Type II secretion system protein GspC</fullName>
    </submittedName>
</protein>
<dbReference type="GO" id="GO:0015628">
    <property type="term" value="P:protein secretion by the type II secretion system"/>
    <property type="evidence" value="ECO:0007669"/>
    <property type="project" value="InterPro"/>
</dbReference>
<keyword evidence="6 11" id="KW-0812">Transmembrane</keyword>
<feature type="transmembrane region" description="Helical" evidence="11">
    <location>
        <begin position="21"/>
        <end position="45"/>
    </location>
</feature>
<dbReference type="AlphaFoldDB" id="A0A545U7R1"/>
<evidence type="ECO:0000256" key="3">
    <source>
        <dbReference type="ARBA" id="ARBA00022448"/>
    </source>
</evidence>
<comment type="subcellular location">
    <subcellularLocation>
        <location evidence="1">Cell inner membrane</location>
    </subcellularLocation>
</comment>
<keyword evidence="7" id="KW-0653">Protein transport</keyword>
<keyword evidence="4" id="KW-1003">Cell membrane</keyword>
<proteinExistence type="inferred from homology"/>
<keyword evidence="5" id="KW-0997">Cell inner membrane</keyword>
<dbReference type="Proteomes" id="UP000315439">
    <property type="component" value="Unassembled WGS sequence"/>
</dbReference>
<comment type="similarity">
    <text evidence="2">Belongs to the GSP C family.</text>
</comment>
<sequence>MNFSNLKSTAWFKNFDNWLPLVQWGGGILVVYILSKIFWVWVAYFMAPSEFGPVKVTPVASVKSGNKIDVNKLVGMELFGSVVKEAPKTEVVEQVEETKLNLKLRGIYAADSKDKANAIIEDGRGKQAVYFVNEKLEVSGRVYLRQVFMDKVILETNGRKEALTLETTELVNTVIKKSEESRKPASKKAKVEDKRSNQRISRQLNEYRNKFQSDPTSVSDVISGRPHFVNGELRGFKVSPGRDKRLFQELGLRRGDVVRSINGVALDNMQDAMSLMNDVQSIEDLNVEIERNGETLSLLLNLN</sequence>
<feature type="domain" description="Type II secretion system protein GspC N-terminal" evidence="12">
    <location>
        <begin position="28"/>
        <end position="165"/>
    </location>
</feature>
<evidence type="ECO:0000256" key="11">
    <source>
        <dbReference type="SAM" id="Phobius"/>
    </source>
</evidence>
<dbReference type="GO" id="GO:0005886">
    <property type="term" value="C:plasma membrane"/>
    <property type="evidence" value="ECO:0007669"/>
    <property type="project" value="UniProtKB-SubCell"/>
</dbReference>
<feature type="region of interest" description="Disordered" evidence="10">
    <location>
        <begin position="179"/>
        <end position="198"/>
    </location>
</feature>
<reference evidence="13 14" key="1">
    <citation type="submission" date="2019-07" db="EMBL/GenBank/DDBJ databases">
        <title>Draft genome for Aliikangiella sp. M105.</title>
        <authorList>
            <person name="Wang G."/>
        </authorList>
    </citation>
    <scope>NUCLEOTIDE SEQUENCE [LARGE SCALE GENOMIC DNA]</scope>
    <source>
        <strain evidence="13 14">M105</strain>
    </source>
</reference>
<dbReference type="SUPFAM" id="SSF50156">
    <property type="entry name" value="PDZ domain-like"/>
    <property type="match status" value="1"/>
</dbReference>
<evidence type="ECO:0000313" key="14">
    <source>
        <dbReference type="Proteomes" id="UP000315439"/>
    </source>
</evidence>
<evidence type="ECO:0000256" key="10">
    <source>
        <dbReference type="SAM" id="MobiDB-lite"/>
    </source>
</evidence>
<comment type="caution">
    <text evidence="13">The sequence shown here is derived from an EMBL/GenBank/DDBJ whole genome shotgun (WGS) entry which is preliminary data.</text>
</comment>
<dbReference type="EMBL" id="VIKS01000012">
    <property type="protein sequence ID" value="TQV85506.1"/>
    <property type="molecule type" value="Genomic_DNA"/>
</dbReference>
<organism evidence="13 14">
    <name type="scientific">Aliikangiella coralliicola</name>
    <dbReference type="NCBI Taxonomy" id="2592383"/>
    <lineage>
        <taxon>Bacteria</taxon>
        <taxon>Pseudomonadati</taxon>
        <taxon>Pseudomonadota</taxon>
        <taxon>Gammaproteobacteria</taxon>
        <taxon>Oceanospirillales</taxon>
        <taxon>Pleioneaceae</taxon>
        <taxon>Aliikangiella</taxon>
    </lineage>
</organism>
<keyword evidence="14" id="KW-1185">Reference proteome</keyword>
<name>A0A545U7R1_9GAMM</name>
<accession>A0A545U7R1</accession>
<evidence type="ECO:0000313" key="13">
    <source>
        <dbReference type="EMBL" id="TQV85506.1"/>
    </source>
</evidence>
<dbReference type="NCBIfam" id="TIGR01713">
    <property type="entry name" value="typeII_sec_gspC"/>
    <property type="match status" value="1"/>
</dbReference>
<dbReference type="Gene3D" id="2.30.42.10">
    <property type="match status" value="1"/>
</dbReference>
<keyword evidence="8 11" id="KW-1133">Transmembrane helix</keyword>
<evidence type="ECO:0000259" key="12">
    <source>
        <dbReference type="Pfam" id="PF11356"/>
    </source>
</evidence>
<keyword evidence="3" id="KW-0813">Transport</keyword>
<evidence type="ECO:0000256" key="7">
    <source>
        <dbReference type="ARBA" id="ARBA00022927"/>
    </source>
</evidence>
<dbReference type="InterPro" id="IPR036034">
    <property type="entry name" value="PDZ_sf"/>
</dbReference>
<evidence type="ECO:0000256" key="4">
    <source>
        <dbReference type="ARBA" id="ARBA00022475"/>
    </source>
</evidence>
<dbReference type="OrthoDB" id="1491375at2"/>
<evidence type="ECO:0000256" key="1">
    <source>
        <dbReference type="ARBA" id="ARBA00004533"/>
    </source>
</evidence>
<dbReference type="Pfam" id="PF11356">
    <property type="entry name" value="T2SSC"/>
    <property type="match status" value="1"/>
</dbReference>
<dbReference type="InterPro" id="IPR001639">
    <property type="entry name" value="T2SS_protein-GspC"/>
</dbReference>
<evidence type="ECO:0000256" key="2">
    <source>
        <dbReference type="ARBA" id="ARBA00007986"/>
    </source>
</evidence>
<dbReference type="InterPro" id="IPR024961">
    <property type="entry name" value="T2SS_GspC_N"/>
</dbReference>
<dbReference type="GO" id="GO:0015627">
    <property type="term" value="C:type II protein secretion system complex"/>
    <property type="evidence" value="ECO:0007669"/>
    <property type="project" value="InterPro"/>
</dbReference>
<evidence type="ECO:0000256" key="9">
    <source>
        <dbReference type="ARBA" id="ARBA00023136"/>
    </source>
</evidence>
<gene>
    <name evidence="13" type="primary">gspC</name>
    <name evidence="13" type="ORF">FLL46_20295</name>
</gene>
<evidence type="ECO:0000256" key="5">
    <source>
        <dbReference type="ARBA" id="ARBA00022519"/>
    </source>
</evidence>
<keyword evidence="9 11" id="KW-0472">Membrane</keyword>
<evidence type="ECO:0000256" key="8">
    <source>
        <dbReference type="ARBA" id="ARBA00022989"/>
    </source>
</evidence>
<dbReference type="Gene3D" id="2.30.30.830">
    <property type="match status" value="1"/>
</dbReference>
<evidence type="ECO:0000256" key="6">
    <source>
        <dbReference type="ARBA" id="ARBA00022692"/>
    </source>
</evidence>
<feature type="compositionally biased region" description="Basic and acidic residues" evidence="10">
    <location>
        <begin position="179"/>
        <end position="196"/>
    </location>
</feature>